<dbReference type="Gene3D" id="2.160.20.10">
    <property type="entry name" value="Single-stranded right-handed beta-helix, Pectin lyase-like"/>
    <property type="match status" value="2"/>
</dbReference>
<comment type="caution">
    <text evidence="5">The sequence shown here is derived from an EMBL/GenBank/DDBJ whole genome shotgun (WGS) entry which is preliminary data.</text>
</comment>
<reference evidence="5" key="1">
    <citation type="submission" date="2020-06" db="EMBL/GenBank/DDBJ databases">
        <title>Draft genome sequences of strains closely related to Aspergillus parafelis and Aspergillus hiratsukae.</title>
        <authorList>
            <person name="Dos Santos R.A.C."/>
            <person name="Rivero-Menendez O."/>
            <person name="Steenwyk J.L."/>
            <person name="Mead M.E."/>
            <person name="Goldman G.H."/>
            <person name="Alastruey-Izquierdo A."/>
            <person name="Rokas A."/>
        </authorList>
    </citation>
    <scope>NUCLEOTIDE SEQUENCE</scope>
    <source>
        <strain evidence="5">CNM-CM7691</strain>
    </source>
</reference>
<dbReference type="AlphaFoldDB" id="A0A8H6R2W1"/>
<keyword evidence="6" id="KW-1185">Reference proteome</keyword>
<evidence type="ECO:0000313" key="6">
    <source>
        <dbReference type="Proteomes" id="UP000641853"/>
    </source>
</evidence>
<dbReference type="SUPFAM" id="SSF51126">
    <property type="entry name" value="Pectin lyase-like"/>
    <property type="match status" value="1"/>
</dbReference>
<sequence>MPFAPSGYKFYRNARDYGATGDGTTDDTAAINRAVSDGNRCGKDCGSTSILGALVYFPAIPMTCQRSRDLATSLQNIYFKMPVSTASQTTTAVGVFMENGSGGFAIVAKFEGFLGSCV</sequence>
<accession>A0A8H6R2W1</accession>
<dbReference type="Proteomes" id="UP000641853">
    <property type="component" value="Unassembled WGS sequence"/>
</dbReference>
<dbReference type="GO" id="GO:0005576">
    <property type="term" value="C:extracellular region"/>
    <property type="evidence" value="ECO:0007669"/>
    <property type="project" value="UniProtKB-SubCell"/>
</dbReference>
<name>A0A8H6R2W1_9EURO</name>
<protein>
    <recommendedName>
        <fullName evidence="4">Rhamnogalacturonase A/B/Epimerase-like pectate lyase domain-containing protein</fullName>
    </recommendedName>
</protein>
<evidence type="ECO:0000313" key="5">
    <source>
        <dbReference type="EMBL" id="KAF7183379.1"/>
    </source>
</evidence>
<proteinExistence type="predicted"/>
<evidence type="ECO:0000256" key="1">
    <source>
        <dbReference type="ARBA" id="ARBA00004613"/>
    </source>
</evidence>
<gene>
    <name evidence="5" type="ORF">CNMCM7691_003578</name>
</gene>
<evidence type="ECO:0000259" key="4">
    <source>
        <dbReference type="Pfam" id="PF12708"/>
    </source>
</evidence>
<organism evidence="5 6">
    <name type="scientific">Aspergillus felis</name>
    <dbReference type="NCBI Taxonomy" id="1287682"/>
    <lineage>
        <taxon>Eukaryota</taxon>
        <taxon>Fungi</taxon>
        <taxon>Dikarya</taxon>
        <taxon>Ascomycota</taxon>
        <taxon>Pezizomycotina</taxon>
        <taxon>Eurotiomycetes</taxon>
        <taxon>Eurotiomycetidae</taxon>
        <taxon>Eurotiales</taxon>
        <taxon>Aspergillaceae</taxon>
        <taxon>Aspergillus</taxon>
        <taxon>Aspergillus subgen. Fumigati</taxon>
    </lineage>
</organism>
<dbReference type="Pfam" id="PF12708">
    <property type="entry name" value="Pect-lyase_RHGA_epim"/>
    <property type="match status" value="1"/>
</dbReference>
<dbReference type="InterPro" id="IPR012334">
    <property type="entry name" value="Pectin_lyas_fold"/>
</dbReference>
<dbReference type="EMBL" id="JACBAG010001727">
    <property type="protein sequence ID" value="KAF7183379.1"/>
    <property type="molecule type" value="Genomic_DNA"/>
</dbReference>
<dbReference type="InterPro" id="IPR024535">
    <property type="entry name" value="RHGA/B-epi-like_pectate_lyase"/>
</dbReference>
<keyword evidence="3" id="KW-0732">Signal</keyword>
<keyword evidence="2" id="KW-0964">Secreted</keyword>
<comment type="subcellular location">
    <subcellularLocation>
        <location evidence="1">Secreted</location>
    </subcellularLocation>
</comment>
<evidence type="ECO:0000256" key="2">
    <source>
        <dbReference type="ARBA" id="ARBA00022525"/>
    </source>
</evidence>
<evidence type="ECO:0000256" key="3">
    <source>
        <dbReference type="ARBA" id="ARBA00022729"/>
    </source>
</evidence>
<dbReference type="InterPro" id="IPR011050">
    <property type="entry name" value="Pectin_lyase_fold/virulence"/>
</dbReference>
<feature type="domain" description="Rhamnogalacturonase A/B/Epimerase-like pectate lyase" evidence="4">
    <location>
        <begin position="11"/>
        <end position="59"/>
    </location>
</feature>